<accession>A0AAV7N6Z8</accession>
<reference evidence="2" key="1">
    <citation type="journal article" date="2022" name="bioRxiv">
        <title>Sequencing and chromosome-scale assembly of the giantPleurodeles waltlgenome.</title>
        <authorList>
            <person name="Brown T."/>
            <person name="Elewa A."/>
            <person name="Iarovenko S."/>
            <person name="Subramanian E."/>
            <person name="Araus A.J."/>
            <person name="Petzold A."/>
            <person name="Susuki M."/>
            <person name="Suzuki K.-i.T."/>
            <person name="Hayashi T."/>
            <person name="Toyoda A."/>
            <person name="Oliveira C."/>
            <person name="Osipova E."/>
            <person name="Leigh N.D."/>
            <person name="Simon A."/>
            <person name="Yun M.H."/>
        </authorList>
    </citation>
    <scope>NUCLEOTIDE SEQUENCE</scope>
    <source>
        <strain evidence="2">20211129_DDA</strain>
        <tissue evidence="2">Liver</tissue>
    </source>
</reference>
<organism evidence="2 3">
    <name type="scientific">Pleurodeles waltl</name>
    <name type="common">Iberian ribbed newt</name>
    <dbReference type="NCBI Taxonomy" id="8319"/>
    <lineage>
        <taxon>Eukaryota</taxon>
        <taxon>Metazoa</taxon>
        <taxon>Chordata</taxon>
        <taxon>Craniata</taxon>
        <taxon>Vertebrata</taxon>
        <taxon>Euteleostomi</taxon>
        <taxon>Amphibia</taxon>
        <taxon>Batrachia</taxon>
        <taxon>Caudata</taxon>
        <taxon>Salamandroidea</taxon>
        <taxon>Salamandridae</taxon>
        <taxon>Pleurodelinae</taxon>
        <taxon>Pleurodeles</taxon>
    </lineage>
</organism>
<dbReference type="EMBL" id="JANPWB010000013">
    <property type="protein sequence ID" value="KAJ1111052.1"/>
    <property type="molecule type" value="Genomic_DNA"/>
</dbReference>
<protein>
    <submittedName>
        <fullName evidence="2">Uncharacterized protein</fullName>
    </submittedName>
</protein>
<dbReference type="Proteomes" id="UP001066276">
    <property type="component" value="Chromosome 9"/>
</dbReference>
<feature type="signal peptide" evidence="1">
    <location>
        <begin position="1"/>
        <end position="21"/>
    </location>
</feature>
<proteinExistence type="predicted"/>
<dbReference type="AlphaFoldDB" id="A0AAV7N6Z8"/>
<evidence type="ECO:0000313" key="2">
    <source>
        <dbReference type="EMBL" id="KAJ1111052.1"/>
    </source>
</evidence>
<sequence length="188" mass="21170">MSRRWVALTRLYLPLVQGGLGVPNFEQYYLASQLQWVDRWLAGQQLEIRRWLLPCGTCPKYYTCFTHTRGCQCRTSPNYAWRTNASDGVSSNTTGEAKCPSSPASGHVTCLVISWQELGHWHDDGIHTLGDLYSDGVLLPMEELMVAPVYPRTVPSVHLYNPIPDSMQGRHTTETRHALNDIIHACVG</sequence>
<comment type="caution">
    <text evidence="2">The sequence shown here is derived from an EMBL/GenBank/DDBJ whole genome shotgun (WGS) entry which is preliminary data.</text>
</comment>
<feature type="chain" id="PRO_5043731384" evidence="1">
    <location>
        <begin position="22"/>
        <end position="188"/>
    </location>
</feature>
<name>A0AAV7N6Z8_PLEWA</name>
<evidence type="ECO:0000313" key="3">
    <source>
        <dbReference type="Proteomes" id="UP001066276"/>
    </source>
</evidence>
<gene>
    <name evidence="2" type="ORF">NDU88_008390</name>
</gene>
<keyword evidence="3" id="KW-1185">Reference proteome</keyword>
<keyword evidence="1" id="KW-0732">Signal</keyword>
<evidence type="ECO:0000256" key="1">
    <source>
        <dbReference type="SAM" id="SignalP"/>
    </source>
</evidence>